<reference evidence="4" key="1">
    <citation type="submission" date="2020-07" db="EMBL/GenBank/DDBJ databases">
        <title>Huge and variable diversity of episymbiotic CPR bacteria and DPANN archaea in groundwater ecosystems.</title>
        <authorList>
            <person name="He C.Y."/>
            <person name="Keren R."/>
            <person name="Whittaker M."/>
            <person name="Farag I.F."/>
            <person name="Doudna J."/>
            <person name="Cate J.H.D."/>
            <person name="Banfield J.F."/>
        </authorList>
    </citation>
    <scope>NUCLEOTIDE SEQUENCE</scope>
    <source>
        <strain evidence="4">NC_groundwater_972_Pr1_S-0.2um_49_27</strain>
    </source>
</reference>
<dbReference type="CDD" id="cd10918">
    <property type="entry name" value="CE4_NodB_like_5s_6s"/>
    <property type="match status" value="1"/>
</dbReference>
<feature type="domain" description="NodB homology" evidence="3">
    <location>
        <begin position="92"/>
        <end position="272"/>
    </location>
</feature>
<protein>
    <submittedName>
        <fullName evidence="4">Polysaccharide deacetylase family protein</fullName>
    </submittedName>
</protein>
<dbReference type="GO" id="GO:0005576">
    <property type="term" value="C:extracellular region"/>
    <property type="evidence" value="ECO:0007669"/>
    <property type="project" value="UniProtKB-SubCell"/>
</dbReference>
<evidence type="ECO:0000313" key="4">
    <source>
        <dbReference type="EMBL" id="MBI3627198.1"/>
    </source>
</evidence>
<dbReference type="EMBL" id="JACQCQ010000002">
    <property type="protein sequence ID" value="MBI3627198.1"/>
    <property type="molecule type" value="Genomic_DNA"/>
</dbReference>
<comment type="subcellular location">
    <subcellularLocation>
        <location evidence="1">Secreted</location>
    </subcellularLocation>
</comment>
<organism evidence="4 5">
    <name type="scientific">Candidatus Sungiibacteriota bacterium</name>
    <dbReference type="NCBI Taxonomy" id="2750080"/>
    <lineage>
        <taxon>Bacteria</taxon>
        <taxon>Candidatus Sungiibacteriota</taxon>
    </lineage>
</organism>
<name>A0A9D6LPC4_9BACT</name>
<sequence>MGKGIFANRLKQAIRLFTLGFLSLCCRLVSPWLSRPEVLVLVYHSVRDDDWFYSVSPADFQRQIKYIKEQYHPVSLADVCQYAKGIKLLAHRSIAVTFDDGYEDFKTNALPILEMYQIPVTLFVSAGVVDAKDLGTNLPTLQGVALKEISAHPLVKIGSHAMTHRKLTRLSAENQKEEVIKSKRLLEAMLEIPVHFFAYPKGNFSTGTRNIIKDAGYRGAVTVIQTTIKPGNDPYLLPRIQIDRSIGFSEFVLRLTRVADWYYALWCLIIHG</sequence>
<dbReference type="SUPFAM" id="SSF88713">
    <property type="entry name" value="Glycoside hydrolase/deacetylase"/>
    <property type="match status" value="1"/>
</dbReference>
<keyword evidence="2" id="KW-0732">Signal</keyword>
<gene>
    <name evidence="4" type="ORF">HY220_00400</name>
</gene>
<dbReference type="InterPro" id="IPR051398">
    <property type="entry name" value="Polysacch_Deacetylase"/>
</dbReference>
<comment type="caution">
    <text evidence="4">The sequence shown here is derived from an EMBL/GenBank/DDBJ whole genome shotgun (WGS) entry which is preliminary data.</text>
</comment>
<dbReference type="InterPro" id="IPR011330">
    <property type="entry name" value="Glyco_hydro/deAcase_b/a-brl"/>
</dbReference>
<accession>A0A9D6LPC4</accession>
<dbReference type="PANTHER" id="PTHR34216:SF3">
    <property type="entry name" value="POLY-BETA-1,6-N-ACETYL-D-GLUCOSAMINE N-DEACETYLASE"/>
    <property type="match status" value="1"/>
</dbReference>
<dbReference type="Gene3D" id="3.20.20.370">
    <property type="entry name" value="Glycoside hydrolase/deacetylase"/>
    <property type="match status" value="1"/>
</dbReference>
<dbReference type="AlphaFoldDB" id="A0A9D6LPC4"/>
<dbReference type="InterPro" id="IPR002509">
    <property type="entry name" value="NODB_dom"/>
</dbReference>
<dbReference type="Proteomes" id="UP000808388">
    <property type="component" value="Unassembled WGS sequence"/>
</dbReference>
<dbReference type="GO" id="GO:0016810">
    <property type="term" value="F:hydrolase activity, acting on carbon-nitrogen (but not peptide) bonds"/>
    <property type="evidence" value="ECO:0007669"/>
    <property type="project" value="InterPro"/>
</dbReference>
<dbReference type="GO" id="GO:0005975">
    <property type="term" value="P:carbohydrate metabolic process"/>
    <property type="evidence" value="ECO:0007669"/>
    <property type="project" value="InterPro"/>
</dbReference>
<proteinExistence type="predicted"/>
<dbReference type="PROSITE" id="PS51677">
    <property type="entry name" value="NODB"/>
    <property type="match status" value="1"/>
</dbReference>
<evidence type="ECO:0000256" key="1">
    <source>
        <dbReference type="ARBA" id="ARBA00004613"/>
    </source>
</evidence>
<evidence type="ECO:0000313" key="5">
    <source>
        <dbReference type="Proteomes" id="UP000808388"/>
    </source>
</evidence>
<dbReference type="PANTHER" id="PTHR34216">
    <property type="match status" value="1"/>
</dbReference>
<evidence type="ECO:0000256" key="2">
    <source>
        <dbReference type="ARBA" id="ARBA00022729"/>
    </source>
</evidence>
<evidence type="ECO:0000259" key="3">
    <source>
        <dbReference type="PROSITE" id="PS51677"/>
    </source>
</evidence>
<dbReference type="Pfam" id="PF01522">
    <property type="entry name" value="Polysacc_deac_1"/>
    <property type="match status" value="1"/>
</dbReference>